<dbReference type="EMBL" id="LS483469">
    <property type="protein sequence ID" value="SQI33340.1"/>
    <property type="molecule type" value="Genomic_DNA"/>
</dbReference>
<dbReference type="Proteomes" id="UP000248897">
    <property type="component" value="Chromosome 1"/>
</dbReference>
<evidence type="ECO:0000313" key="2">
    <source>
        <dbReference type="Proteomes" id="UP000248897"/>
    </source>
</evidence>
<sequence length="49" mass="5878">MQTLMIIKNYIRKCQERDSGEKLLVAMELNTNYQTLSIIIRVRLQETMF</sequence>
<name>A0A2X4UKA6_SERPL</name>
<reference evidence="1 2" key="1">
    <citation type="submission" date="2018-06" db="EMBL/GenBank/DDBJ databases">
        <authorList>
            <consortium name="Pathogen Informatics"/>
            <person name="Doyle S."/>
        </authorList>
    </citation>
    <scope>NUCLEOTIDE SEQUENCE [LARGE SCALE GENOMIC DNA]</scope>
    <source>
        <strain evidence="1 2">NCTC12961</strain>
    </source>
</reference>
<evidence type="ECO:0000313" key="1">
    <source>
        <dbReference type="EMBL" id="SQI33340.1"/>
    </source>
</evidence>
<accession>A0A2X4UKA6</accession>
<dbReference type="AlphaFoldDB" id="A0A2X4UKA6"/>
<protein>
    <submittedName>
        <fullName evidence="1">Uncharacterized protein</fullName>
    </submittedName>
</protein>
<proteinExistence type="predicted"/>
<organism evidence="1 2">
    <name type="scientific">Serratia plymuthica</name>
    <dbReference type="NCBI Taxonomy" id="82996"/>
    <lineage>
        <taxon>Bacteria</taxon>
        <taxon>Pseudomonadati</taxon>
        <taxon>Pseudomonadota</taxon>
        <taxon>Gammaproteobacteria</taxon>
        <taxon>Enterobacterales</taxon>
        <taxon>Yersiniaceae</taxon>
        <taxon>Serratia</taxon>
    </lineage>
</organism>
<gene>
    <name evidence="1" type="ORF">NCTC12961_01407</name>
</gene>